<feature type="compositionally biased region" description="Polar residues" evidence="1">
    <location>
        <begin position="276"/>
        <end position="289"/>
    </location>
</feature>
<comment type="caution">
    <text evidence="2">The sequence shown here is derived from an EMBL/GenBank/DDBJ whole genome shotgun (WGS) entry which is preliminary data.</text>
</comment>
<reference evidence="2 3" key="1">
    <citation type="journal article" date="2018" name="PLoS ONE">
        <title>The draft genome of Kipferlia bialata reveals reductive genome evolution in fornicate parasites.</title>
        <authorList>
            <person name="Tanifuji G."/>
            <person name="Takabayashi S."/>
            <person name="Kume K."/>
            <person name="Takagi M."/>
            <person name="Nakayama T."/>
            <person name="Kamikawa R."/>
            <person name="Inagaki Y."/>
            <person name="Hashimoto T."/>
        </authorList>
    </citation>
    <scope>NUCLEOTIDE SEQUENCE [LARGE SCALE GENOMIC DNA]</scope>
    <source>
        <strain evidence="2">NY0173</strain>
    </source>
</reference>
<dbReference type="Proteomes" id="UP000265618">
    <property type="component" value="Unassembled WGS sequence"/>
</dbReference>
<gene>
    <name evidence="2" type="ORF">KIPB_006095</name>
</gene>
<feature type="compositionally biased region" description="Polar residues" evidence="1">
    <location>
        <begin position="639"/>
        <end position="662"/>
    </location>
</feature>
<name>A0A391NRT1_9EUKA</name>
<feature type="compositionally biased region" description="Low complexity" evidence="1">
    <location>
        <begin position="336"/>
        <end position="353"/>
    </location>
</feature>
<sequence length="1092" mass="115205">MVDIGPKFITLYIPSLKAKPFLSPQTLLTLTCRECHKSDQRSLIKCVHCSNQVHPLCVGSYQHSQPYRCGCNKVDAASRVLSGETVDGDDGSDSPSLVYGRSAAVVDRLPDAEPLEKLYCITEAFFHGRLRVATSSRLVQGVLNARMSNPMGVGVSRCEATPLPRHVEMLPGMVEREKARGPGPASVPSRPTTQSVPRAIPRDPMSRPPPISVDGGESALPPATLRDEGVEATPPSPGLGRRVSPPSALSSGDGAMTRSMLGGRRPQTGGDASRFRPQTSALPTESFSGRHTGRQRGVVEGGSTVLDQTTLPCSPKASTINTTATPRQSVLGRTQSASSVSSRPRSSPGVRGAPVRRDRTQEADGEGGRERATVSALRLRQRRSAVLLSSPKLSLGDGMGLGGISDASNPVHAMKASLRSSMRTSMPAFTHGTPPSAMAPKNPPKGIASAESVMPRPIRTEPATGGMSMSRSSSGGLRAAPAPMSQPISSSRAPGMRPRPVPHVPRQSEVDGMLDRDRPLSQAQSAKGDGGTFSFSLGSAARPPLHTAPAASAASARMSRPGSRDPFSDPVSTQRGRRAPQAPASMDIPSATRAAQPQTAPRRLSTETLMFDRPPRNEAPAQSRAASAVGEERPRRRPSTANSVLSTLMGTSSYRATPNSDAPLSPPTPLRVATGSSTLRQPRAVSPPSVSGHRLSFSEAFDGRDRELVTSSTPPSAAPQTAMPAAHSHPARRLRPLSCTSASVPRPPAPRVVSSAHKRKNVIVSSFLGGSKACAPVAGEASHLVLVEAYTQLCRGERGLRPDATGAVPLSAFVSLPGMGVLGEAGVQDVIRSDRLARMELLERQEAMSRKQVYVRPRFGHCNPYVSVSVPPFPPVKGRADLPSLLGVLVRADQGLGAAASVGLCDMTCHLAQAGSLVLLGPSALTHLKETGEDTRECSHIVYVNIPRLLTSVDACLASLTMAGGSVFLYKGETVGLPLWIRVVETKGRKQVPRAEWVTEAEAAVPVQTETDTDPLPSHMSLTASLAQSRQGGDLPPAMRATSRGTGSRDIRDISRKATSMSPAEKAWFQTTSHLEVGAATRKPFSSSMSGM</sequence>
<feature type="compositionally biased region" description="Basic and acidic residues" evidence="1">
    <location>
        <begin position="355"/>
        <end position="372"/>
    </location>
</feature>
<feature type="compositionally biased region" description="Low complexity" evidence="1">
    <location>
        <begin position="465"/>
        <end position="476"/>
    </location>
</feature>
<dbReference type="EMBL" id="BDIP01001525">
    <property type="protein sequence ID" value="GCA62836.1"/>
    <property type="molecule type" value="Genomic_DNA"/>
</dbReference>
<feature type="compositionally biased region" description="Basic and acidic residues" evidence="1">
    <location>
        <begin position="506"/>
        <end position="519"/>
    </location>
</feature>
<feature type="region of interest" description="Disordered" evidence="1">
    <location>
        <begin position="431"/>
        <end position="723"/>
    </location>
</feature>
<feature type="compositionally biased region" description="Polar residues" evidence="1">
    <location>
        <begin position="709"/>
        <end position="719"/>
    </location>
</feature>
<evidence type="ECO:0000313" key="2">
    <source>
        <dbReference type="EMBL" id="GCA62836.1"/>
    </source>
</evidence>
<feature type="region of interest" description="Disordered" evidence="1">
    <location>
        <begin position="177"/>
        <end position="374"/>
    </location>
</feature>
<feature type="region of interest" description="Disordered" evidence="1">
    <location>
        <begin position="1026"/>
        <end position="1063"/>
    </location>
</feature>
<evidence type="ECO:0000256" key="1">
    <source>
        <dbReference type="SAM" id="MobiDB-lite"/>
    </source>
</evidence>
<dbReference type="CDD" id="cd15489">
    <property type="entry name" value="PHD_SF"/>
    <property type="match status" value="1"/>
</dbReference>
<feature type="compositionally biased region" description="Basic and acidic residues" evidence="1">
    <location>
        <begin position="1047"/>
        <end position="1056"/>
    </location>
</feature>
<keyword evidence="3" id="KW-1185">Reference proteome</keyword>
<organism evidence="2 3">
    <name type="scientific">Kipferlia bialata</name>
    <dbReference type="NCBI Taxonomy" id="797122"/>
    <lineage>
        <taxon>Eukaryota</taxon>
        <taxon>Metamonada</taxon>
        <taxon>Carpediemonas-like organisms</taxon>
        <taxon>Kipferlia</taxon>
    </lineage>
</organism>
<proteinExistence type="predicted"/>
<feature type="compositionally biased region" description="Low complexity" evidence="1">
    <location>
        <begin position="548"/>
        <end position="561"/>
    </location>
</feature>
<dbReference type="AlphaFoldDB" id="A0A391NRT1"/>
<protein>
    <submittedName>
        <fullName evidence="2">Uncharacterized protein</fullName>
    </submittedName>
</protein>
<feature type="compositionally biased region" description="Polar residues" evidence="1">
    <location>
        <begin position="305"/>
        <end position="335"/>
    </location>
</feature>
<evidence type="ECO:0000313" key="3">
    <source>
        <dbReference type="Proteomes" id="UP000265618"/>
    </source>
</evidence>
<accession>A0A391NRT1</accession>